<protein>
    <submittedName>
        <fullName evidence="4">PAZ domain</fullName>
    </submittedName>
</protein>
<feature type="region of interest" description="Disordered" evidence="1">
    <location>
        <begin position="395"/>
        <end position="440"/>
    </location>
</feature>
<dbReference type="SMART" id="SM01163">
    <property type="entry name" value="DUF1785"/>
    <property type="match status" value="1"/>
</dbReference>
<dbReference type="InterPro" id="IPR036085">
    <property type="entry name" value="PAZ_dom_sf"/>
</dbReference>
<proteinExistence type="predicted"/>
<feature type="domain" description="PAZ" evidence="2">
    <location>
        <begin position="385"/>
        <end position="489"/>
    </location>
</feature>
<dbReference type="OrthoDB" id="10252740at2759"/>
<accession>A0A9P5CZG1</accession>
<dbReference type="InterPro" id="IPR032472">
    <property type="entry name" value="ArgoL2"/>
</dbReference>
<dbReference type="InterPro" id="IPR003100">
    <property type="entry name" value="PAZ_dom"/>
</dbReference>
<name>A0A9P5CZG1_9HYPO</name>
<sequence length="1035" mass="111620">MEVEDVAAAAADAEVEPRFEVVKVVEVADAEEEDTKAAECLLHKTIAGADGVTKYSRPPGGVPVPDRTVTKIEDGLKTSMDMTKLSLKDKERLDMPTRPVYATGGRAVVLWANYVALEAPPKLTLHRYDISVTPEVTGKKLTQVVRLLLEVPDLAALRDDVACDFKATLVSRRELPGPATDVTVRYRGEDEETARESAPEYRVRLRRYPNALTVSDLKAHLTSADLSAVYDDKLPMIQALNIFLNHYAKSSGNLATIGASKVFAMGSQSDTFDLGGCLTAVRGFFASVRAATGRILVNVNVSHGAFYNEGPLLQLFLTFGRQRGLFRLESFIKGLRVRTTHLKERKRSNGQVIPRVKTIFGLAGRNDGHGLAHPPRVKAMGAGAKDVEFWLDAQGQDTSTPAPAPEGADKGGPPGAAAPKKKKKAKGGTSAPAPAPAQGGGGGGRYISVYDFFSNTYGIQIANPEMPVVNVGNRANPTYLPLQVCHVLPGQAAKTKLDPGQTQSMIRFAVRRPAENVLSIVNNGLATAGLSGNTNPLLARFGISATNSLITVPGRVLNGPRVVYKQKKQAHVANGSWNMVPRDSAKLMFDTAGSLSKWSCLYIDMPSMYPSARRFNSQELGQLVSSFHGVLRDTGMAAAPPLPPQRVELSGTDDEQLDTFMQRASSSLQMLLVILPTTPIPLYDRLKQLGDVKYGVHTVCSVGSKMAKPQGQDQYLRNLALKFNLKLGGVNQSVDPGNLGVVAEGKTMVVGIDVTHPSPGSASHAPSIAGMVASIDARLGQWPGVLSIQSRSRQEMVSDLGAMLKSRLALWRARNKSALPENILVYRDGVSEGQYQLVLDTEVPLLREACRQVYPAPDQSRGLPRMAVVVVGKRHHTRFYATQDADADRSGNTKPGTVVDRGVTETRIWDFFLQAHAALQGTARPAHYCVILDEIFRRRAGGAAGATAAGSNVADKLHELTQSMCYVFGRATKAVSICTPAYYADILCERARCYLKDIFDAGSVAAPSSAPGSGMGAQDDDVRIHARLKDSMFYI</sequence>
<dbReference type="Gene3D" id="3.30.420.10">
    <property type="entry name" value="Ribonuclease H-like superfamily/Ribonuclease H"/>
    <property type="match status" value="1"/>
</dbReference>
<dbReference type="Pfam" id="PF16486">
    <property type="entry name" value="ArgoN"/>
    <property type="match status" value="1"/>
</dbReference>
<evidence type="ECO:0000313" key="5">
    <source>
        <dbReference type="Proteomes" id="UP000749293"/>
    </source>
</evidence>
<dbReference type="SUPFAM" id="SSF53098">
    <property type="entry name" value="Ribonuclease H-like"/>
    <property type="match status" value="1"/>
</dbReference>
<evidence type="ECO:0000313" key="4">
    <source>
        <dbReference type="EMBL" id="KAF4120452.1"/>
    </source>
</evidence>
<dbReference type="SUPFAM" id="SSF101690">
    <property type="entry name" value="PAZ domain"/>
    <property type="match status" value="1"/>
</dbReference>
<dbReference type="SMART" id="SM00950">
    <property type="entry name" value="Piwi"/>
    <property type="match status" value="1"/>
</dbReference>
<dbReference type="Gene3D" id="2.170.260.10">
    <property type="entry name" value="paz domain"/>
    <property type="match status" value="1"/>
</dbReference>
<dbReference type="CDD" id="cd02846">
    <property type="entry name" value="PAZ_argonaute_like"/>
    <property type="match status" value="1"/>
</dbReference>
<dbReference type="InterPro" id="IPR014811">
    <property type="entry name" value="ArgoL1"/>
</dbReference>
<dbReference type="RefSeq" id="XP_035319104.1">
    <property type="nucleotide sequence ID" value="XM_035464866.1"/>
</dbReference>
<dbReference type="Proteomes" id="UP000749293">
    <property type="component" value="Unassembled WGS sequence"/>
</dbReference>
<organism evidence="4 5">
    <name type="scientific">Geosmithia morbida</name>
    <dbReference type="NCBI Taxonomy" id="1094350"/>
    <lineage>
        <taxon>Eukaryota</taxon>
        <taxon>Fungi</taxon>
        <taxon>Dikarya</taxon>
        <taxon>Ascomycota</taxon>
        <taxon>Pezizomycotina</taxon>
        <taxon>Sordariomycetes</taxon>
        <taxon>Hypocreomycetidae</taxon>
        <taxon>Hypocreales</taxon>
        <taxon>Bionectriaceae</taxon>
        <taxon>Geosmithia</taxon>
    </lineage>
</organism>
<dbReference type="InterPro" id="IPR032474">
    <property type="entry name" value="Argonaute_N"/>
</dbReference>
<dbReference type="GeneID" id="55969118"/>
<evidence type="ECO:0000256" key="1">
    <source>
        <dbReference type="SAM" id="MobiDB-lite"/>
    </source>
</evidence>
<evidence type="ECO:0000259" key="2">
    <source>
        <dbReference type="PROSITE" id="PS50821"/>
    </source>
</evidence>
<dbReference type="InterPro" id="IPR012337">
    <property type="entry name" value="RNaseH-like_sf"/>
</dbReference>
<dbReference type="PROSITE" id="PS50821">
    <property type="entry name" value="PAZ"/>
    <property type="match status" value="1"/>
</dbReference>
<feature type="domain" description="Piwi" evidence="3">
    <location>
        <begin position="670"/>
        <end position="996"/>
    </location>
</feature>
<dbReference type="InterPro" id="IPR036397">
    <property type="entry name" value="RNaseH_sf"/>
</dbReference>
<dbReference type="InterPro" id="IPR003165">
    <property type="entry name" value="Piwi"/>
</dbReference>
<dbReference type="Pfam" id="PF16488">
    <property type="entry name" value="ArgoL2"/>
    <property type="match status" value="1"/>
</dbReference>
<dbReference type="Pfam" id="PF02170">
    <property type="entry name" value="PAZ"/>
    <property type="match status" value="1"/>
</dbReference>
<keyword evidence="5" id="KW-1185">Reference proteome</keyword>
<gene>
    <name evidence="4" type="ORF">GMORB2_2890</name>
</gene>
<dbReference type="GO" id="GO:0003723">
    <property type="term" value="F:RNA binding"/>
    <property type="evidence" value="ECO:0007669"/>
    <property type="project" value="InterPro"/>
</dbReference>
<dbReference type="Pfam" id="PF02171">
    <property type="entry name" value="Piwi"/>
    <property type="match status" value="1"/>
</dbReference>
<dbReference type="AlphaFoldDB" id="A0A9P5CZG1"/>
<dbReference type="Pfam" id="PF08699">
    <property type="entry name" value="ArgoL1"/>
    <property type="match status" value="1"/>
</dbReference>
<dbReference type="PANTHER" id="PTHR22891">
    <property type="entry name" value="EUKARYOTIC TRANSLATION INITIATION FACTOR 2C"/>
    <property type="match status" value="1"/>
</dbReference>
<evidence type="ECO:0000259" key="3">
    <source>
        <dbReference type="PROSITE" id="PS50822"/>
    </source>
</evidence>
<dbReference type="PROSITE" id="PS50822">
    <property type="entry name" value="PIWI"/>
    <property type="match status" value="1"/>
</dbReference>
<comment type="caution">
    <text evidence="4">The sequence shown here is derived from an EMBL/GenBank/DDBJ whole genome shotgun (WGS) entry which is preliminary data.</text>
</comment>
<dbReference type="Gene3D" id="3.40.50.2300">
    <property type="match status" value="1"/>
</dbReference>
<dbReference type="CDD" id="cd04657">
    <property type="entry name" value="Piwi_ago-like"/>
    <property type="match status" value="1"/>
</dbReference>
<reference evidence="4" key="1">
    <citation type="submission" date="2020-03" db="EMBL/GenBank/DDBJ databases">
        <title>Site-based positive gene gene selection in Geosmithia morbida across the United States reveals a broad range of putative effectors and factors for local host and environmental adapation.</title>
        <authorList>
            <person name="Onufrak A."/>
            <person name="Murdoch R.W."/>
            <person name="Gazis R."/>
            <person name="Huff M."/>
            <person name="Staton M."/>
            <person name="Klingeman W."/>
            <person name="Hadziabdic D."/>
        </authorList>
    </citation>
    <scope>NUCLEOTIDE SEQUENCE</scope>
    <source>
        <strain evidence="4">1262</strain>
    </source>
</reference>
<dbReference type="InterPro" id="IPR045246">
    <property type="entry name" value="Piwi_ago-like"/>
</dbReference>
<dbReference type="EMBL" id="JAANYQ010000016">
    <property type="protein sequence ID" value="KAF4120452.1"/>
    <property type="molecule type" value="Genomic_DNA"/>
</dbReference>